<evidence type="ECO:0000313" key="9">
    <source>
        <dbReference type="EMBL" id="VAH94008.1"/>
    </source>
</evidence>
<name>A0A9R0SH01_TRITD</name>
<dbReference type="PANTHER" id="PTHR31942">
    <property type="entry name" value="MLO-LIKE PROTEIN 1"/>
    <property type="match status" value="1"/>
</dbReference>
<proteinExistence type="inferred from homology"/>
<dbReference type="GO" id="GO:0016020">
    <property type="term" value="C:membrane"/>
    <property type="evidence" value="ECO:0007669"/>
    <property type="project" value="UniProtKB-SubCell"/>
</dbReference>
<evidence type="ECO:0000256" key="1">
    <source>
        <dbReference type="ARBA" id="ARBA00004141"/>
    </source>
</evidence>
<dbReference type="InterPro" id="IPR004326">
    <property type="entry name" value="Mlo"/>
</dbReference>
<dbReference type="Gramene" id="TRITD4Av1G172410.7">
    <property type="protein sequence ID" value="TRITD4Av1G172410.7"/>
    <property type="gene ID" value="TRITD4Av1G172410"/>
</dbReference>
<keyword evidence="5 8" id="KW-1133">Transmembrane helix</keyword>
<comment type="similarity">
    <text evidence="2">Belongs to the MLO family.</text>
</comment>
<dbReference type="AlphaFoldDB" id="A0A9R0SH01"/>
<feature type="transmembrane region" description="Helical" evidence="8">
    <location>
        <begin position="46"/>
        <end position="67"/>
    </location>
</feature>
<reference evidence="9 10" key="1">
    <citation type="submission" date="2017-09" db="EMBL/GenBank/DDBJ databases">
        <authorList>
            <consortium name="International Durum Wheat Genome Sequencing Consortium (IDWGSC)"/>
            <person name="Milanesi L."/>
        </authorList>
    </citation>
    <scope>NUCLEOTIDE SEQUENCE [LARGE SCALE GENOMIC DNA]</scope>
    <source>
        <strain evidence="10">cv. Svevo</strain>
    </source>
</reference>
<dbReference type="PANTHER" id="PTHR31942:SF9">
    <property type="entry name" value="MLO-LIKE PROTEIN 4"/>
    <property type="match status" value="1"/>
</dbReference>
<sequence>MKDPMDTMDFFIASFGCLLLCIYPVQWELSANSCFMKNQYMVVIRLASGLLVQIWCSYSTLPLNVIISQMGSKFKKALVSESVRDSLHSWCKRIKDRRHNPLFMRNGTLTSRSVCSLDTTIYETDHETNTVCTLSRTVSASSLDEALTVVTVDDEEISHI</sequence>
<dbReference type="Proteomes" id="UP000324705">
    <property type="component" value="Chromosome 4A"/>
</dbReference>
<evidence type="ECO:0000313" key="10">
    <source>
        <dbReference type="Proteomes" id="UP000324705"/>
    </source>
</evidence>
<evidence type="ECO:0000256" key="6">
    <source>
        <dbReference type="ARBA" id="ARBA00023136"/>
    </source>
</evidence>
<dbReference type="Pfam" id="PF03094">
    <property type="entry name" value="Mlo"/>
    <property type="match status" value="1"/>
</dbReference>
<evidence type="ECO:0008006" key="11">
    <source>
        <dbReference type="Google" id="ProtNLM"/>
    </source>
</evidence>
<evidence type="ECO:0000256" key="7">
    <source>
        <dbReference type="ARBA" id="ARBA00023265"/>
    </source>
</evidence>
<keyword evidence="6 8" id="KW-0472">Membrane</keyword>
<keyword evidence="10" id="KW-1185">Reference proteome</keyword>
<evidence type="ECO:0000256" key="2">
    <source>
        <dbReference type="ARBA" id="ARBA00006574"/>
    </source>
</evidence>
<evidence type="ECO:0000256" key="3">
    <source>
        <dbReference type="ARBA" id="ARBA00022692"/>
    </source>
</evidence>
<keyword evidence="3 8" id="KW-0812">Transmembrane</keyword>
<gene>
    <name evidence="9" type="ORF">TRITD_4Av1G172410</name>
</gene>
<accession>A0A9R0SH01</accession>
<dbReference type="GO" id="GO:0006952">
    <property type="term" value="P:defense response"/>
    <property type="evidence" value="ECO:0007669"/>
    <property type="project" value="UniProtKB-KW"/>
</dbReference>
<evidence type="ECO:0000256" key="4">
    <source>
        <dbReference type="ARBA" id="ARBA00022821"/>
    </source>
</evidence>
<protein>
    <recommendedName>
        <fullName evidence="11">MLO-like protein</fullName>
    </recommendedName>
</protein>
<evidence type="ECO:0000256" key="8">
    <source>
        <dbReference type="SAM" id="Phobius"/>
    </source>
</evidence>
<organism evidence="9 10">
    <name type="scientific">Triticum turgidum subsp. durum</name>
    <name type="common">Durum wheat</name>
    <name type="synonym">Triticum durum</name>
    <dbReference type="NCBI Taxonomy" id="4567"/>
    <lineage>
        <taxon>Eukaryota</taxon>
        <taxon>Viridiplantae</taxon>
        <taxon>Streptophyta</taxon>
        <taxon>Embryophyta</taxon>
        <taxon>Tracheophyta</taxon>
        <taxon>Spermatophyta</taxon>
        <taxon>Magnoliopsida</taxon>
        <taxon>Liliopsida</taxon>
        <taxon>Poales</taxon>
        <taxon>Poaceae</taxon>
        <taxon>BOP clade</taxon>
        <taxon>Pooideae</taxon>
        <taxon>Triticodae</taxon>
        <taxon>Triticeae</taxon>
        <taxon>Triticinae</taxon>
        <taxon>Triticum</taxon>
    </lineage>
</organism>
<keyword evidence="4" id="KW-0611">Plant defense</keyword>
<keyword evidence="7" id="KW-0568">Pathogenesis-related protein</keyword>
<dbReference type="EMBL" id="LT934117">
    <property type="protein sequence ID" value="VAH94008.1"/>
    <property type="molecule type" value="Genomic_DNA"/>
</dbReference>
<comment type="subcellular location">
    <subcellularLocation>
        <location evidence="1">Membrane</location>
        <topology evidence="1">Multi-pass membrane protein</topology>
    </subcellularLocation>
</comment>
<evidence type="ECO:0000256" key="5">
    <source>
        <dbReference type="ARBA" id="ARBA00022989"/>
    </source>
</evidence>